<dbReference type="GO" id="GO:0036503">
    <property type="term" value="P:ERAD pathway"/>
    <property type="evidence" value="ECO:0007669"/>
    <property type="project" value="UniProtKB-ARBA"/>
</dbReference>
<comment type="similarity">
    <text evidence="3 9">Belongs to the glycosyl hydrolase 47 family.</text>
</comment>
<keyword evidence="7" id="KW-0106">Calcium</keyword>
<keyword evidence="12" id="KW-1185">Reference proteome</keyword>
<keyword evidence="5 8" id="KW-1015">Disulfide bond</keyword>
<dbReference type="STRING" id="106004.A0A1Y2ECI9"/>
<organism evidence="11 12">
    <name type="scientific">Leucosporidium creatinivorum</name>
    <dbReference type="NCBI Taxonomy" id="106004"/>
    <lineage>
        <taxon>Eukaryota</taxon>
        <taxon>Fungi</taxon>
        <taxon>Dikarya</taxon>
        <taxon>Basidiomycota</taxon>
        <taxon>Pucciniomycotina</taxon>
        <taxon>Microbotryomycetes</taxon>
        <taxon>Leucosporidiales</taxon>
        <taxon>Leucosporidium</taxon>
    </lineage>
</organism>
<feature type="region of interest" description="Disordered" evidence="10">
    <location>
        <begin position="231"/>
        <end position="251"/>
    </location>
</feature>
<evidence type="ECO:0000256" key="6">
    <source>
        <dbReference type="PIRSR" id="PIRSR601382-1"/>
    </source>
</evidence>
<feature type="binding site" evidence="7">
    <location>
        <position position="863"/>
    </location>
    <ligand>
        <name>Ca(2+)</name>
        <dbReference type="ChEBI" id="CHEBI:29108"/>
    </ligand>
</feature>
<evidence type="ECO:0000256" key="5">
    <source>
        <dbReference type="ARBA" id="ARBA00023157"/>
    </source>
</evidence>
<dbReference type="GO" id="GO:0005783">
    <property type="term" value="C:endoplasmic reticulum"/>
    <property type="evidence" value="ECO:0007669"/>
    <property type="project" value="TreeGrafter"/>
</dbReference>
<evidence type="ECO:0000313" key="12">
    <source>
        <dbReference type="Proteomes" id="UP000193467"/>
    </source>
</evidence>
<dbReference type="Gene3D" id="1.50.10.10">
    <property type="match status" value="1"/>
</dbReference>
<sequence length="1008" mass="111739">MTVLDDGETPPRRPQHQHPTPSNASTMSLSPFPPRPFDYSQQQHYHHSAPPTSNQSTESLLPYAFRHSQPTAFEQYPEGSSGQSTLLLLNWRQRGFKVKVLVLLAGASIVFLLHDHFFRRRGPPHHGPPPWAHGAFPFPPPPDGAPAPDMRFDEFGRPYNHAEVHPTTTLADTTTQLNAATATTTTAHADSTELPLLDAKLFVQPRRAIRPAWPDPWHDLPKSWNGRQWLSEDRFPGDGEGMSDPPERDPPPARYLAKAYEYAAAAAKHLTQNSILRPKQAPLPEFDERTGRPKQVPHEEVYIHQGGWKGPKLKVSEIKGGKVPKVQWEGKLAGGEKGERAIEEGRRREWVKRAFLHAWEGYKKHAWGHDELMPLSNLFSNNYNGWGATIVDNLDTLLIMNLSHEYNLAREHVSQIDFSYLAPSGSLTFSTDLPALEKLDLPESGPLEPQLGAQRFVNPRLASAMNQHSPSTIPHFETTIRYLGGMLSAYDLSGDPLMLERATELGDWLLPSLGTMYGLAINRYTLGSNPGGLNTGRAVLSEVGSLTMEFTRLSMLTGNEIYYQAVQRSMDTLDQLFPAADAPPTSGRNRGRLGTLLPAWLDPSHPDIMSGEYTYGGLADSYYEYLIKQAQLTCNAIPQYSRMYAEATDSAYEHLIRHITVVPGRDDLSTIGLAQWGMYSSTLEHLTCFAGGMLGLGARLLEREEDLQTGINVTEACAWAYESTETGLGPETLVFYEPDEAARYVAIETKDGLARKPRGAPVLGVKNSNAKFIGRPETIESVFYQWRLTGDRKWQDRGWQMFTSWMEHAITESGFASLNNVHLKQPKLEDSMESFVLAETLKYYYLLFSPRDLISLDDFVFNTEAHPFLIPKSSRTASPNLWTGPDEFTTSHASFASTIGDGTWVQKWARVQQAAGLLHPTGKAPVHGNVPAGAPVYDDEKPPAARKPIRPSDEELEQARKAAGLDGGAGKDVGAEIEAEKKEQARKKLAQMGGGRGMGGGGPRPAPN</sequence>
<dbReference type="OrthoDB" id="8118055at2759"/>
<evidence type="ECO:0000256" key="7">
    <source>
        <dbReference type="PIRSR" id="PIRSR601382-2"/>
    </source>
</evidence>
<feature type="active site" description="Proton donor" evidence="6">
    <location>
        <position position="477"/>
    </location>
</feature>
<feature type="active site" evidence="6">
    <location>
        <position position="620"/>
    </location>
</feature>
<dbReference type="PANTHER" id="PTHR11742:SF103">
    <property type="entry name" value="ENDOPLASMIC RETICULUM MANNOSIDASE MNL2-RELATED"/>
    <property type="match status" value="1"/>
</dbReference>
<proteinExistence type="inferred from homology"/>
<feature type="disulfide bond" evidence="8">
    <location>
        <begin position="688"/>
        <end position="717"/>
    </location>
</feature>
<dbReference type="GO" id="GO:0005509">
    <property type="term" value="F:calcium ion binding"/>
    <property type="evidence" value="ECO:0007669"/>
    <property type="project" value="InterPro"/>
</dbReference>
<evidence type="ECO:0000256" key="4">
    <source>
        <dbReference type="ARBA" id="ARBA00022801"/>
    </source>
</evidence>
<dbReference type="Pfam" id="PF01532">
    <property type="entry name" value="Glyco_hydro_47"/>
    <property type="match status" value="2"/>
</dbReference>
<evidence type="ECO:0000256" key="9">
    <source>
        <dbReference type="RuleBase" id="RU361193"/>
    </source>
</evidence>
<feature type="region of interest" description="Disordered" evidence="10">
    <location>
        <begin position="920"/>
        <end position="1008"/>
    </location>
</feature>
<keyword evidence="7" id="KW-0479">Metal-binding</keyword>
<dbReference type="InterPro" id="IPR001382">
    <property type="entry name" value="Glyco_hydro_47"/>
</dbReference>
<evidence type="ECO:0000256" key="1">
    <source>
        <dbReference type="ARBA" id="ARBA00001913"/>
    </source>
</evidence>
<feature type="active site" description="Proton donor" evidence="6">
    <location>
        <position position="731"/>
    </location>
</feature>
<gene>
    <name evidence="11" type="ORF">BCR35DRAFT_308106</name>
</gene>
<feature type="active site" evidence="6">
    <location>
        <position position="777"/>
    </location>
</feature>
<comment type="pathway">
    <text evidence="2">Protein modification; protein glycosylation.</text>
</comment>
<dbReference type="GO" id="GO:0016020">
    <property type="term" value="C:membrane"/>
    <property type="evidence" value="ECO:0007669"/>
    <property type="project" value="InterPro"/>
</dbReference>
<reference evidence="11 12" key="1">
    <citation type="submission" date="2016-07" db="EMBL/GenBank/DDBJ databases">
        <title>Pervasive Adenine N6-methylation of Active Genes in Fungi.</title>
        <authorList>
            <consortium name="DOE Joint Genome Institute"/>
            <person name="Mondo S.J."/>
            <person name="Dannebaum R.O."/>
            <person name="Kuo R.C."/>
            <person name="Labutti K."/>
            <person name="Haridas S."/>
            <person name="Kuo A."/>
            <person name="Salamov A."/>
            <person name="Ahrendt S.R."/>
            <person name="Lipzen A."/>
            <person name="Sullivan W."/>
            <person name="Andreopoulos W.B."/>
            <person name="Clum A."/>
            <person name="Lindquist E."/>
            <person name="Daum C."/>
            <person name="Ramamoorthy G.K."/>
            <person name="Gryganskyi A."/>
            <person name="Culley D."/>
            <person name="Magnuson J.K."/>
            <person name="James T.Y."/>
            <person name="O'Malley M.A."/>
            <person name="Stajich J.E."/>
            <person name="Spatafora J.W."/>
            <person name="Visel A."/>
            <person name="Grigoriev I.V."/>
        </authorList>
    </citation>
    <scope>NUCLEOTIDE SEQUENCE [LARGE SCALE GENOMIC DNA]</scope>
    <source>
        <strain evidence="11 12">62-1032</strain>
    </source>
</reference>
<protein>
    <recommendedName>
        <fullName evidence="9">alpha-1,2-Mannosidase</fullName>
        <ecNumber evidence="9">3.2.1.-</ecNumber>
    </recommendedName>
</protein>
<dbReference type="InParanoid" id="A0A1Y2ECI9"/>
<comment type="caution">
    <text evidence="11">The sequence shown here is derived from an EMBL/GenBank/DDBJ whole genome shotgun (WGS) entry which is preliminary data.</text>
</comment>
<dbReference type="GO" id="GO:0005975">
    <property type="term" value="P:carbohydrate metabolic process"/>
    <property type="evidence" value="ECO:0007669"/>
    <property type="project" value="InterPro"/>
</dbReference>
<dbReference type="Proteomes" id="UP000193467">
    <property type="component" value="Unassembled WGS sequence"/>
</dbReference>
<evidence type="ECO:0000256" key="10">
    <source>
        <dbReference type="SAM" id="MobiDB-lite"/>
    </source>
</evidence>
<evidence type="ECO:0000313" key="11">
    <source>
        <dbReference type="EMBL" id="ORY69303.1"/>
    </source>
</evidence>
<evidence type="ECO:0000256" key="8">
    <source>
        <dbReference type="PIRSR" id="PIRSR601382-3"/>
    </source>
</evidence>
<comment type="cofactor">
    <cofactor evidence="1 7">
        <name>Ca(2+)</name>
        <dbReference type="ChEBI" id="CHEBI:29108"/>
    </cofactor>
</comment>
<feature type="compositionally biased region" description="Gly residues" evidence="10">
    <location>
        <begin position="992"/>
        <end position="1008"/>
    </location>
</feature>
<dbReference type="InterPro" id="IPR012341">
    <property type="entry name" value="6hp_glycosidase-like_sf"/>
</dbReference>
<dbReference type="AlphaFoldDB" id="A0A1Y2ECI9"/>
<feature type="compositionally biased region" description="Basic and acidic residues" evidence="10">
    <location>
        <begin position="950"/>
        <end position="960"/>
    </location>
</feature>
<keyword evidence="4 9" id="KW-0378">Hydrolase</keyword>
<evidence type="ECO:0000256" key="2">
    <source>
        <dbReference type="ARBA" id="ARBA00004922"/>
    </source>
</evidence>
<keyword evidence="9" id="KW-0326">Glycosidase</keyword>
<dbReference type="EMBL" id="MCGR01000057">
    <property type="protein sequence ID" value="ORY69303.1"/>
    <property type="molecule type" value="Genomic_DNA"/>
</dbReference>
<dbReference type="InterPro" id="IPR050749">
    <property type="entry name" value="Glycosyl_Hydrolase_47"/>
</dbReference>
<dbReference type="SUPFAM" id="SSF48225">
    <property type="entry name" value="Seven-hairpin glycosidases"/>
    <property type="match status" value="1"/>
</dbReference>
<dbReference type="PANTHER" id="PTHR11742">
    <property type="entry name" value="MANNOSYL-OLIGOSACCHARIDE ALPHA-1,2-MANNOSIDASE-RELATED"/>
    <property type="match status" value="1"/>
</dbReference>
<name>A0A1Y2ECI9_9BASI</name>
<accession>A0A1Y2ECI9</accession>
<dbReference type="EC" id="3.2.1.-" evidence="9"/>
<feature type="region of interest" description="Disordered" evidence="10">
    <location>
        <begin position="1"/>
        <end position="57"/>
    </location>
</feature>
<evidence type="ECO:0000256" key="3">
    <source>
        <dbReference type="ARBA" id="ARBA00007658"/>
    </source>
</evidence>
<dbReference type="PRINTS" id="PR00747">
    <property type="entry name" value="GLYHDRLASE47"/>
</dbReference>
<dbReference type="InterPro" id="IPR036026">
    <property type="entry name" value="Seven-hairpin_glycosidases"/>
</dbReference>
<dbReference type="GO" id="GO:0004571">
    <property type="term" value="F:mannosyl-oligosaccharide 1,2-alpha-mannosidase activity"/>
    <property type="evidence" value="ECO:0007669"/>
    <property type="project" value="InterPro"/>
</dbReference>